<evidence type="ECO:0000313" key="4">
    <source>
        <dbReference type="Proteomes" id="UP001519343"/>
    </source>
</evidence>
<dbReference type="NCBIfam" id="NF007197">
    <property type="entry name" value="PRK09618.1"/>
    <property type="match status" value="1"/>
</dbReference>
<keyword evidence="3" id="KW-0282">Flagellum</keyword>
<evidence type="ECO:0000313" key="3">
    <source>
        <dbReference type="EMBL" id="MBP1931504.1"/>
    </source>
</evidence>
<gene>
    <name evidence="3" type="ORF">J2Z37_001505</name>
</gene>
<keyword evidence="2" id="KW-1005">Bacterial flagellum biogenesis</keyword>
<evidence type="ECO:0000256" key="1">
    <source>
        <dbReference type="ARBA" id="ARBA00010577"/>
    </source>
</evidence>
<proteinExistence type="inferred from homology"/>
<evidence type="ECO:0000256" key="2">
    <source>
        <dbReference type="ARBA" id="ARBA00022795"/>
    </source>
</evidence>
<comment type="caution">
    <text evidence="3">The sequence shown here is derived from an EMBL/GenBank/DDBJ whole genome shotgun (WGS) entry which is preliminary data.</text>
</comment>
<keyword evidence="3" id="KW-0969">Cilium</keyword>
<dbReference type="EMBL" id="JAGGKT010000003">
    <property type="protein sequence ID" value="MBP1931504.1"/>
    <property type="molecule type" value="Genomic_DNA"/>
</dbReference>
<sequence>MPTVNGATQTGYYQGVRTQEEKNQMGKEDFLKILVAQIQHQDPMQPMQDREFIAQMTQFSSLEQMINLNKTLTDFTKTQNLNTYAAAIGKEISWMDEETQTSEKGIVSGVTAKDGAFYYIVDNQKVPVEKAYQIRTPEA</sequence>
<reference evidence="3 4" key="1">
    <citation type="submission" date="2021-03" db="EMBL/GenBank/DDBJ databases">
        <title>Genomic Encyclopedia of Type Strains, Phase IV (KMG-IV): sequencing the most valuable type-strain genomes for metagenomic binning, comparative biology and taxonomic classification.</title>
        <authorList>
            <person name="Goeker M."/>
        </authorList>
    </citation>
    <scope>NUCLEOTIDE SEQUENCE [LARGE SCALE GENOMIC DNA]</scope>
    <source>
        <strain evidence="3 4">DSM 24738</strain>
    </source>
</reference>
<organism evidence="3 4">
    <name type="scientific">Ammoniphilus resinae</name>
    <dbReference type="NCBI Taxonomy" id="861532"/>
    <lineage>
        <taxon>Bacteria</taxon>
        <taxon>Bacillati</taxon>
        <taxon>Bacillota</taxon>
        <taxon>Bacilli</taxon>
        <taxon>Bacillales</taxon>
        <taxon>Paenibacillaceae</taxon>
        <taxon>Aneurinibacillus group</taxon>
        <taxon>Ammoniphilus</taxon>
    </lineage>
</organism>
<dbReference type="InterPro" id="IPR005648">
    <property type="entry name" value="FlgD"/>
</dbReference>
<accession>A0ABS4GML1</accession>
<keyword evidence="4" id="KW-1185">Reference proteome</keyword>
<protein>
    <submittedName>
        <fullName evidence="3">Flagellar basal-body rod modification protein FlgD</fullName>
    </submittedName>
</protein>
<dbReference type="Proteomes" id="UP001519343">
    <property type="component" value="Unassembled WGS sequence"/>
</dbReference>
<dbReference type="RefSeq" id="WP_209809601.1">
    <property type="nucleotide sequence ID" value="NZ_JAGGKT010000003.1"/>
</dbReference>
<dbReference type="Pfam" id="PF03963">
    <property type="entry name" value="FlgD"/>
    <property type="match status" value="1"/>
</dbReference>
<comment type="similarity">
    <text evidence="1">Belongs to the FlgD family.</text>
</comment>
<name>A0ABS4GML1_9BACL</name>
<keyword evidence="3" id="KW-0966">Cell projection</keyword>